<dbReference type="InterPro" id="IPR038765">
    <property type="entry name" value="Papain-like_cys_pep_sf"/>
</dbReference>
<dbReference type="SUPFAM" id="SSF54001">
    <property type="entry name" value="Cysteine proteinases"/>
    <property type="match status" value="1"/>
</dbReference>
<dbReference type="Pfam" id="PF06035">
    <property type="entry name" value="Peptidase_C93"/>
    <property type="match status" value="1"/>
</dbReference>
<dbReference type="PANTHER" id="PTHR39327">
    <property type="match status" value="1"/>
</dbReference>
<dbReference type="Proteomes" id="UP001375743">
    <property type="component" value="Unassembled WGS sequence"/>
</dbReference>
<evidence type="ECO:0000256" key="1">
    <source>
        <dbReference type="SAM" id="SignalP"/>
    </source>
</evidence>
<dbReference type="InterPro" id="IPR010319">
    <property type="entry name" value="Transglutaminase-like_Cys_pept"/>
</dbReference>
<protein>
    <submittedName>
        <fullName evidence="2">Transglutaminase-like cysteine peptidase</fullName>
    </submittedName>
</protein>
<gene>
    <name evidence="2" type="ORF">U1T56_23115</name>
</gene>
<proteinExistence type="predicted"/>
<organism evidence="2 3">
    <name type="scientific">Benzoatithermus flavus</name>
    <dbReference type="NCBI Taxonomy" id="3108223"/>
    <lineage>
        <taxon>Bacteria</taxon>
        <taxon>Pseudomonadati</taxon>
        <taxon>Pseudomonadota</taxon>
        <taxon>Alphaproteobacteria</taxon>
        <taxon>Geminicoccales</taxon>
        <taxon>Geminicoccaceae</taxon>
        <taxon>Benzoatithermus</taxon>
    </lineage>
</organism>
<name>A0ABU8Y005_9PROT</name>
<keyword evidence="3" id="KW-1185">Reference proteome</keyword>
<dbReference type="RefSeq" id="WP_418161901.1">
    <property type="nucleotide sequence ID" value="NZ_JBBLZC010000043.1"/>
</dbReference>
<reference evidence="2 3" key="1">
    <citation type="submission" date="2024-01" db="EMBL/GenBank/DDBJ databases">
        <title>Multi-omics insights into the function and evolution of sodium benzoate biodegradation pathways in Benzoatithermus flavus gen. nov., sp. nov. from hot spring.</title>
        <authorList>
            <person name="Hu C.-J."/>
            <person name="Li W.-J."/>
        </authorList>
    </citation>
    <scope>NUCLEOTIDE SEQUENCE [LARGE SCALE GENOMIC DNA]</scope>
    <source>
        <strain evidence="2 3">SYSU G07066</strain>
    </source>
</reference>
<accession>A0ABU8Y005</accession>
<dbReference type="PANTHER" id="PTHR39327:SF1">
    <property type="entry name" value="BLR5470 PROTEIN"/>
    <property type="match status" value="1"/>
</dbReference>
<feature type="signal peptide" evidence="1">
    <location>
        <begin position="1"/>
        <end position="25"/>
    </location>
</feature>
<feature type="chain" id="PRO_5046631162" evidence="1">
    <location>
        <begin position="26"/>
        <end position="228"/>
    </location>
</feature>
<evidence type="ECO:0000313" key="2">
    <source>
        <dbReference type="EMBL" id="MEK0086058.1"/>
    </source>
</evidence>
<comment type="caution">
    <text evidence="2">The sequence shown here is derived from an EMBL/GenBank/DDBJ whole genome shotgun (WGS) entry which is preliminary data.</text>
</comment>
<dbReference type="Gene3D" id="3.10.620.30">
    <property type="match status" value="1"/>
</dbReference>
<sequence length="228" mass="25419">MRRFTLLAAALVAAAGSLPTVSARAAAPALFGTAEFRADSLAALPQWRRVLDRMAAESGALAACARVHRSCPSPGARDWLALLRRLDGEPRWQQLRAVNRFANDRPYRSDGENYGRSDYWATPLEFLRRSGDCEDYAIIKYASLRRLGWPAEQLRLVVLKDVVRDLPHAVLVVYLGGTAYILDNLTDAILPQERITHYVPYYSVNEVARWAHAPQDSLVVTMTASARP</sequence>
<keyword evidence="1" id="KW-0732">Signal</keyword>
<dbReference type="EMBL" id="JBBLZC010000043">
    <property type="protein sequence ID" value="MEK0086058.1"/>
    <property type="molecule type" value="Genomic_DNA"/>
</dbReference>
<evidence type="ECO:0000313" key="3">
    <source>
        <dbReference type="Proteomes" id="UP001375743"/>
    </source>
</evidence>